<reference evidence="2 4" key="2">
    <citation type="submission" date="2015-12" db="EMBL/GenBank/DDBJ databases">
        <authorList>
            <person name="Lauer A."/>
            <person name="Humrighouse B."/>
            <person name="Loparev V."/>
            <person name="Shewmaker P.L."/>
            <person name="Whitney A.M."/>
            <person name="McLaughlin R.W."/>
        </authorList>
    </citation>
    <scope>NUCLEOTIDE SEQUENCE [LARGE SCALE GENOMIC DNA]</scope>
    <source>
        <strain evidence="2 4">LMG 23085</strain>
    </source>
</reference>
<name>A0A0S3K7W0_9ENTE</name>
<dbReference type="OrthoDB" id="2146997at2"/>
<dbReference type="KEGG" id="ess:ATZ33_02860"/>
<dbReference type="InterPro" id="IPR012349">
    <property type="entry name" value="Split_barrel_FMN-bd"/>
</dbReference>
<proteinExistence type="predicted"/>
<dbReference type="Proteomes" id="UP000183039">
    <property type="component" value="Unassembled WGS sequence"/>
</dbReference>
<protein>
    <submittedName>
        <fullName evidence="2">Pyridoxamine 5-phosphate oxidase</fullName>
    </submittedName>
</protein>
<dbReference type="SUPFAM" id="SSF50475">
    <property type="entry name" value="FMN-binding split barrel"/>
    <property type="match status" value="1"/>
</dbReference>
<gene>
    <name evidence="2" type="ORF">ATZ33_02860</name>
    <name evidence="3" type="ORF">RV15_GL001379</name>
</gene>
<dbReference type="Gene3D" id="2.30.110.10">
    <property type="entry name" value="Electron Transport, Fmn-binding Protein, Chain A"/>
    <property type="match status" value="1"/>
</dbReference>
<dbReference type="EMBL" id="JXLC01000002">
    <property type="protein sequence ID" value="OJG93347.1"/>
    <property type="molecule type" value="Genomic_DNA"/>
</dbReference>
<sequence length="139" mass="15965">MTTAEAFKKIMNEQTEIALATSVEGIPNVRIVNFFYDETKKCLFFSTFQGNEKIAEFQKNPNVAFTTIPSEQTNHVRVHEAQVTKSELTVYDVAQQWIQKIPSYEENIKQAGKMLELYEIHFTKAIVILGMDSRETIVL</sequence>
<organism evidence="3 5">
    <name type="scientific">Enterococcus silesiacus</name>
    <dbReference type="NCBI Taxonomy" id="332949"/>
    <lineage>
        <taxon>Bacteria</taxon>
        <taxon>Bacillati</taxon>
        <taxon>Bacillota</taxon>
        <taxon>Bacilli</taxon>
        <taxon>Lactobacillales</taxon>
        <taxon>Enterococcaceae</taxon>
        <taxon>Enterococcus</taxon>
    </lineage>
</organism>
<evidence type="ECO:0000259" key="1">
    <source>
        <dbReference type="Pfam" id="PF22696"/>
    </source>
</evidence>
<reference evidence="3 5" key="1">
    <citation type="submission" date="2014-12" db="EMBL/GenBank/DDBJ databases">
        <title>Draft genome sequences of 29 type strains of Enterococci.</title>
        <authorList>
            <person name="Zhong Z."/>
            <person name="Sun Z."/>
            <person name="Liu W."/>
            <person name="Zhang W."/>
            <person name="Zhang H."/>
        </authorList>
    </citation>
    <scope>NUCLEOTIDE SEQUENCE [LARGE SCALE GENOMIC DNA]</scope>
    <source>
        <strain evidence="3 5">DSM 22801</strain>
    </source>
</reference>
<dbReference type="Proteomes" id="UP000065511">
    <property type="component" value="Chromosome"/>
</dbReference>
<keyword evidence="4" id="KW-1185">Reference proteome</keyword>
<evidence type="ECO:0000313" key="2">
    <source>
        <dbReference type="EMBL" id="ALS00355.1"/>
    </source>
</evidence>
<evidence type="ECO:0000313" key="5">
    <source>
        <dbReference type="Proteomes" id="UP000183039"/>
    </source>
</evidence>
<evidence type="ECO:0000313" key="3">
    <source>
        <dbReference type="EMBL" id="OJG93347.1"/>
    </source>
</evidence>
<evidence type="ECO:0000313" key="4">
    <source>
        <dbReference type="Proteomes" id="UP000065511"/>
    </source>
</evidence>
<dbReference type="InterPro" id="IPR055196">
    <property type="entry name" value="Putative_PNPOx_2"/>
</dbReference>
<dbReference type="Pfam" id="PF22696">
    <property type="entry name" value="Putative_PNPOx_2"/>
    <property type="match status" value="1"/>
</dbReference>
<accession>A0A0S3K7W0</accession>
<feature type="domain" description="Pyridoxamine 5'-phosphate oxidase-like" evidence="1">
    <location>
        <begin position="12"/>
        <end position="131"/>
    </location>
</feature>
<dbReference type="EMBL" id="CP013614">
    <property type="protein sequence ID" value="ALS00355.1"/>
    <property type="molecule type" value="Genomic_DNA"/>
</dbReference>
<dbReference type="RefSeq" id="WP_071876421.1">
    <property type="nucleotide sequence ID" value="NZ_JXLC01000002.1"/>
</dbReference>
<dbReference type="AlphaFoldDB" id="A0A0S3K7W0"/>